<dbReference type="OrthoDB" id="9772630at2"/>
<evidence type="ECO:0000313" key="6">
    <source>
        <dbReference type="EMBL" id="SEN41140.1"/>
    </source>
</evidence>
<sequence>MFKQKAAKINFGNLRQVEHFMQEHVGVGVSFDVGFREIILLKQRVHIYYLNGLCDSAIIVELLKVLIAINDHEPEAVALPIIVKNRLVHQQFEETKDMESAVTQLLSGLIVIFIEDYNQAMVVDVRTYPGRSPEEPDTERVVRGSRDGYTENIIENTALTRRRVRDPRLRNEILQIGDRSKTDVCISYIKDIADEQLIKVIRRELETIKTDGLSMADKTIEEYIVHQGFNPFPLVRYTERPDVASNHLFEGHVLIMVDTSPSMIITPTTFFHHLQHAEEYRQSPAVGTFIRWIRFLGILISIFLLPLWYLLSLESQLLPEALSFIGPSEEGTIPLFLQIVFADIGIEFLRMAAIHTPTPLSTAMGLIAAILIGDIAIEVGLFSSEVILYVALSAIGSYVTPSYELSIANKLVRVAIVILTAAFGLSGFVISSTGYILMLAKTKSLNTPYMWPFIPFNLKAFQQVFVRYSVPSSESRPSIIHPKRNLK</sequence>
<feature type="transmembrane region" description="Helical" evidence="5">
    <location>
        <begin position="365"/>
        <end position="392"/>
    </location>
</feature>
<dbReference type="GO" id="GO:0005886">
    <property type="term" value="C:plasma membrane"/>
    <property type="evidence" value="ECO:0007669"/>
    <property type="project" value="UniProtKB-SubCell"/>
</dbReference>
<name>A0A1H8GBJ7_9BACI</name>
<keyword evidence="5" id="KW-0812">Transmembrane</keyword>
<evidence type="ECO:0000256" key="3">
    <source>
        <dbReference type="ARBA" id="ARBA00023136"/>
    </source>
</evidence>
<dbReference type="PIRSF" id="PIRSF005690">
    <property type="entry name" value="GerBA"/>
    <property type="match status" value="1"/>
</dbReference>
<dbReference type="AlphaFoldDB" id="A0A1H8GBJ7"/>
<evidence type="ECO:0000256" key="5">
    <source>
        <dbReference type="SAM" id="Phobius"/>
    </source>
</evidence>
<comment type="similarity">
    <text evidence="2 4">Belongs to the GerABKA family.</text>
</comment>
<gene>
    <name evidence="6" type="ORF">SAMN04488134_10119</name>
</gene>
<dbReference type="GO" id="GO:0009847">
    <property type="term" value="P:spore germination"/>
    <property type="evidence" value="ECO:0007669"/>
    <property type="project" value="UniProtKB-UniRule"/>
</dbReference>
<organism evidence="6 7">
    <name type="scientific">Amphibacillus marinus</name>
    <dbReference type="NCBI Taxonomy" id="872970"/>
    <lineage>
        <taxon>Bacteria</taxon>
        <taxon>Bacillati</taxon>
        <taxon>Bacillota</taxon>
        <taxon>Bacilli</taxon>
        <taxon>Bacillales</taxon>
        <taxon>Bacillaceae</taxon>
        <taxon>Amphibacillus</taxon>
    </lineage>
</organism>
<reference evidence="6 7" key="1">
    <citation type="submission" date="2016-10" db="EMBL/GenBank/DDBJ databases">
        <authorList>
            <person name="de Groot N.N."/>
        </authorList>
    </citation>
    <scope>NUCLEOTIDE SEQUENCE [LARGE SCALE GENOMIC DNA]</scope>
    <source>
        <strain evidence="6 7">CGMCC 1.10434</strain>
    </source>
</reference>
<keyword evidence="5" id="KW-1133">Transmembrane helix</keyword>
<evidence type="ECO:0000256" key="1">
    <source>
        <dbReference type="ARBA" id="ARBA00004141"/>
    </source>
</evidence>
<feature type="transmembrane region" description="Helical" evidence="5">
    <location>
        <begin position="412"/>
        <end position="440"/>
    </location>
</feature>
<proteinExistence type="inferred from homology"/>
<dbReference type="Pfam" id="PF03323">
    <property type="entry name" value="GerA"/>
    <property type="match status" value="1"/>
</dbReference>
<dbReference type="PANTHER" id="PTHR22550">
    <property type="entry name" value="SPORE GERMINATION PROTEIN"/>
    <property type="match status" value="1"/>
</dbReference>
<evidence type="ECO:0000256" key="4">
    <source>
        <dbReference type="PIRNR" id="PIRNR005690"/>
    </source>
</evidence>
<accession>A0A1H8GBJ7</accession>
<comment type="subcellular location">
    <subcellularLocation>
        <location evidence="4">Cell membrane</location>
    </subcellularLocation>
    <subcellularLocation>
        <location evidence="1">Membrane</location>
        <topology evidence="1">Multi-pass membrane protein</topology>
    </subcellularLocation>
</comment>
<dbReference type="STRING" id="872970.SAMN04488134_10119"/>
<dbReference type="EMBL" id="FODJ01000001">
    <property type="protein sequence ID" value="SEN41140.1"/>
    <property type="molecule type" value="Genomic_DNA"/>
</dbReference>
<dbReference type="PANTHER" id="PTHR22550:SF9">
    <property type="entry name" value="STAGE V SPORULATION PROTEIN AF"/>
    <property type="match status" value="1"/>
</dbReference>
<dbReference type="InterPro" id="IPR050768">
    <property type="entry name" value="UPF0353/GerABKA_families"/>
</dbReference>
<keyword evidence="3 4" id="KW-0472">Membrane</keyword>
<evidence type="ECO:0000256" key="2">
    <source>
        <dbReference type="ARBA" id="ARBA00005278"/>
    </source>
</evidence>
<keyword evidence="7" id="KW-1185">Reference proteome</keyword>
<dbReference type="InterPro" id="IPR004995">
    <property type="entry name" value="Spore_Ger"/>
</dbReference>
<protein>
    <submittedName>
        <fullName evidence="6">Stage V sporulation protein AF</fullName>
    </submittedName>
</protein>
<dbReference type="Proteomes" id="UP000199300">
    <property type="component" value="Unassembled WGS sequence"/>
</dbReference>
<evidence type="ECO:0000313" key="7">
    <source>
        <dbReference type="Proteomes" id="UP000199300"/>
    </source>
</evidence>
<feature type="transmembrane region" description="Helical" evidence="5">
    <location>
        <begin position="292"/>
        <end position="311"/>
    </location>
</feature>
<dbReference type="RefSeq" id="WP_091493326.1">
    <property type="nucleotide sequence ID" value="NZ_FODJ01000001.1"/>
</dbReference>